<evidence type="ECO:0000256" key="1">
    <source>
        <dbReference type="SAM" id="MobiDB-lite"/>
    </source>
</evidence>
<protein>
    <submittedName>
        <fullName evidence="3">Uncharacterized protein</fullName>
    </submittedName>
</protein>
<evidence type="ECO:0000313" key="3">
    <source>
        <dbReference type="EMBL" id="MDF0599915.1"/>
    </source>
</evidence>
<comment type="caution">
    <text evidence="3">The sequence shown here is derived from an EMBL/GenBank/DDBJ whole genome shotgun (WGS) entry which is preliminary data.</text>
</comment>
<evidence type="ECO:0000256" key="2">
    <source>
        <dbReference type="SAM" id="SignalP"/>
    </source>
</evidence>
<organism evidence="3 4">
    <name type="scientific">Psychromarinibacter sediminicola</name>
    <dbReference type="NCBI Taxonomy" id="3033385"/>
    <lineage>
        <taxon>Bacteria</taxon>
        <taxon>Pseudomonadati</taxon>
        <taxon>Pseudomonadota</taxon>
        <taxon>Alphaproteobacteria</taxon>
        <taxon>Rhodobacterales</taxon>
        <taxon>Paracoccaceae</taxon>
        <taxon>Psychromarinibacter</taxon>
    </lineage>
</organism>
<evidence type="ECO:0000313" key="4">
    <source>
        <dbReference type="Proteomes" id="UP001220964"/>
    </source>
</evidence>
<gene>
    <name evidence="3" type="ORF">P1J78_04140</name>
</gene>
<proteinExistence type="predicted"/>
<reference evidence="3" key="1">
    <citation type="submission" date="2023-03" db="EMBL/GenBank/DDBJ databases">
        <title>Multiphase analysis and comparison of six strains from genera Psychromarinibacter, Lutimaribacter, and Maritimibacter, including a novel species: Psychromarinibacter sediminicola sp. nov.</title>
        <authorList>
            <person name="Wang Y.-H."/>
            <person name="Ye M.-Q."/>
            <person name="Du Z.-J."/>
        </authorList>
    </citation>
    <scope>NUCLEOTIDE SEQUENCE</scope>
    <source>
        <strain evidence="3">C21-152</strain>
    </source>
</reference>
<sequence length="83" mass="8415">MKIMLTATSVAVFLAGSGFAVAYNGAGQPNENAAPIGVERATRNSAGGDREKGGFGPAQSDAVKDNQPYGQALQEGGWTGSNK</sequence>
<dbReference type="RefSeq" id="WP_275566061.1">
    <property type="nucleotide sequence ID" value="NZ_JARGYC010000007.1"/>
</dbReference>
<dbReference type="Proteomes" id="UP001220964">
    <property type="component" value="Unassembled WGS sequence"/>
</dbReference>
<feature type="region of interest" description="Disordered" evidence="1">
    <location>
        <begin position="26"/>
        <end position="83"/>
    </location>
</feature>
<name>A0AAE3T725_9RHOB</name>
<dbReference type="AlphaFoldDB" id="A0AAE3T725"/>
<feature type="signal peptide" evidence="2">
    <location>
        <begin position="1"/>
        <end position="22"/>
    </location>
</feature>
<feature type="chain" id="PRO_5042086917" evidence="2">
    <location>
        <begin position="23"/>
        <end position="83"/>
    </location>
</feature>
<keyword evidence="4" id="KW-1185">Reference proteome</keyword>
<accession>A0AAE3T725</accession>
<dbReference type="EMBL" id="JARGYC010000007">
    <property type="protein sequence ID" value="MDF0599915.1"/>
    <property type="molecule type" value="Genomic_DNA"/>
</dbReference>
<keyword evidence="2" id="KW-0732">Signal</keyword>